<dbReference type="PROSITE" id="PS51332">
    <property type="entry name" value="B12_BINDING"/>
    <property type="match status" value="1"/>
</dbReference>
<proteinExistence type="predicted"/>
<dbReference type="GO" id="GO:0031419">
    <property type="term" value="F:cobalamin binding"/>
    <property type="evidence" value="ECO:0007669"/>
    <property type="project" value="UniProtKB-KW"/>
</dbReference>
<gene>
    <name evidence="6" type="ORF">GM661_09145</name>
</gene>
<protein>
    <submittedName>
        <fullName evidence="6">Methionine synthase</fullName>
    </submittedName>
</protein>
<dbReference type="InterPro" id="IPR016176">
    <property type="entry name" value="Cbl-dep_enz_cat"/>
</dbReference>
<feature type="domain" description="B12-binding" evidence="5">
    <location>
        <begin position="2"/>
        <end position="131"/>
    </location>
</feature>
<dbReference type="GO" id="GO:0046872">
    <property type="term" value="F:metal ion binding"/>
    <property type="evidence" value="ECO:0007669"/>
    <property type="project" value="InterPro"/>
</dbReference>
<evidence type="ECO:0000313" key="7">
    <source>
        <dbReference type="Proteomes" id="UP000665020"/>
    </source>
</evidence>
<keyword evidence="4" id="KW-0170">Cobalt</keyword>
<evidence type="ECO:0000256" key="2">
    <source>
        <dbReference type="ARBA" id="ARBA00022628"/>
    </source>
</evidence>
<dbReference type="KEGG" id="ifn:GM661_09145"/>
<evidence type="ECO:0000259" key="5">
    <source>
        <dbReference type="PROSITE" id="PS51332"/>
    </source>
</evidence>
<accession>A0A8A7K9I9</accession>
<dbReference type="SUPFAM" id="SSF51703">
    <property type="entry name" value="Cobalamin (vitamin B12)-dependent enzymes"/>
    <property type="match status" value="1"/>
</dbReference>
<dbReference type="EMBL" id="CP046640">
    <property type="protein sequence ID" value="QTL98131.1"/>
    <property type="molecule type" value="Genomic_DNA"/>
</dbReference>
<sequence length="550" mass="61184">MKKLIIGASVGNCVHVAGVLNFLRLAEEHGYRAKFLGPAISINYLLNAVEEASPDMVAVGYRLTPETAYKILKRLKDSVEERGLSSYKFVFGGTLPVARKAQEVGFFDAVFSGQEEIEEIIAYLEGKSLSDRDISYGKNLLNRIALKKPYPLLRHHFGLPSVDETVDGIKEIAKSKVLDIISLGPDQNAQQSFFRPTDMDEDEKGAGGVPIRTKEDLIRLYDASRTGNYPLMRCYSGTRDVFQMADLLLDTINNAWCAVPLSWYNKLDGRGPRGLLASIKENQLLMKWHGERNIPVEVNESHHWSLRDAHDTIAVVMAYLAAYNARKMGVKTYIAQYMFNTPNGTSADMDIAKMMAKKELIENLKGENFQVLTQVRAGLSSFPAQPDRAKGQLAYATFLGMSLRPDIVHVVAYSEADHAAWSSDVIESCQIARQVINNLVYNYPDISHDPGIIKRKQKLLSESRVLLNHIKNLADNGVADPWSDPVTLTRAIKSGLIDAPHLKGNSEGVGLLKTKIVNGACYAYDYKKNKILSELDRIEQLKGVSSNGYL</sequence>
<evidence type="ECO:0000256" key="1">
    <source>
        <dbReference type="ARBA" id="ARBA00001922"/>
    </source>
</evidence>
<comment type="cofactor">
    <cofactor evidence="1">
        <name>adenosylcob(III)alamin</name>
        <dbReference type="ChEBI" id="CHEBI:18408"/>
    </cofactor>
</comment>
<evidence type="ECO:0000256" key="3">
    <source>
        <dbReference type="ARBA" id="ARBA00023235"/>
    </source>
</evidence>
<dbReference type="Pfam" id="PF02310">
    <property type="entry name" value="B12-binding"/>
    <property type="match status" value="1"/>
</dbReference>
<evidence type="ECO:0000313" key="6">
    <source>
        <dbReference type="EMBL" id="QTL98131.1"/>
    </source>
</evidence>
<organism evidence="6 7">
    <name type="scientific">Iocasia fonsfrigidae</name>
    <dbReference type="NCBI Taxonomy" id="2682810"/>
    <lineage>
        <taxon>Bacteria</taxon>
        <taxon>Bacillati</taxon>
        <taxon>Bacillota</taxon>
        <taxon>Clostridia</taxon>
        <taxon>Halanaerobiales</taxon>
        <taxon>Halanaerobiaceae</taxon>
        <taxon>Iocasia</taxon>
    </lineage>
</organism>
<dbReference type="AlphaFoldDB" id="A0A8A7K9I9"/>
<keyword evidence="7" id="KW-1185">Reference proteome</keyword>
<keyword evidence="3" id="KW-0413">Isomerase</keyword>
<name>A0A8A7K9I9_9FIRM</name>
<evidence type="ECO:0000256" key="4">
    <source>
        <dbReference type="ARBA" id="ARBA00023285"/>
    </source>
</evidence>
<reference evidence="6" key="1">
    <citation type="submission" date="2019-12" db="EMBL/GenBank/DDBJ databases">
        <authorList>
            <person name="zhang j."/>
            <person name="sun C.M."/>
        </authorList>
    </citation>
    <scope>NUCLEOTIDE SEQUENCE</scope>
    <source>
        <strain evidence="6">NS-1</strain>
    </source>
</reference>
<dbReference type="Proteomes" id="UP000665020">
    <property type="component" value="Chromosome"/>
</dbReference>
<dbReference type="SUPFAM" id="SSF52242">
    <property type="entry name" value="Cobalamin (vitamin B12)-binding domain"/>
    <property type="match status" value="1"/>
</dbReference>
<dbReference type="GO" id="GO:0016853">
    <property type="term" value="F:isomerase activity"/>
    <property type="evidence" value="ECO:0007669"/>
    <property type="project" value="UniProtKB-KW"/>
</dbReference>
<dbReference type="Gene3D" id="3.20.20.240">
    <property type="entry name" value="Methylmalonyl-CoA mutase"/>
    <property type="match status" value="1"/>
</dbReference>
<dbReference type="CDD" id="cd02065">
    <property type="entry name" value="B12-binding_like"/>
    <property type="match status" value="1"/>
</dbReference>
<keyword evidence="2" id="KW-0846">Cobalamin</keyword>
<dbReference type="RefSeq" id="WP_230869710.1">
    <property type="nucleotide sequence ID" value="NZ_CP046640.1"/>
</dbReference>
<dbReference type="Gene3D" id="3.40.50.280">
    <property type="entry name" value="Cobalamin-binding domain"/>
    <property type="match status" value="1"/>
</dbReference>
<dbReference type="InterPro" id="IPR036724">
    <property type="entry name" value="Cobalamin-bd_sf"/>
</dbReference>
<dbReference type="InterPro" id="IPR006158">
    <property type="entry name" value="Cobalamin-bd"/>
</dbReference>